<dbReference type="OrthoDB" id="3239593at2"/>
<organism evidence="1 2">
    <name type="scientific">Sandarakinorhabdus fusca</name>
    <dbReference type="NCBI Taxonomy" id="1439888"/>
    <lineage>
        <taxon>Bacteria</taxon>
        <taxon>Pseudomonadati</taxon>
        <taxon>Pseudomonadota</taxon>
        <taxon>Alphaproteobacteria</taxon>
        <taxon>Sphingomonadales</taxon>
        <taxon>Sphingosinicellaceae</taxon>
        <taxon>Sandarakinorhabdus</taxon>
    </lineage>
</organism>
<dbReference type="Proteomes" id="UP000481327">
    <property type="component" value="Unassembled WGS sequence"/>
</dbReference>
<keyword evidence="2" id="KW-1185">Reference proteome</keyword>
<dbReference type="AlphaFoldDB" id="A0A7C9KUY5"/>
<evidence type="ECO:0000313" key="1">
    <source>
        <dbReference type="EMBL" id="MQT15845.1"/>
    </source>
</evidence>
<reference evidence="1 2" key="1">
    <citation type="submission" date="2019-09" db="EMBL/GenBank/DDBJ databases">
        <title>Polymorphobacter sp. isolated from a lake in China.</title>
        <authorList>
            <person name="Liu Z."/>
        </authorList>
    </citation>
    <scope>NUCLEOTIDE SEQUENCE [LARGE SCALE GENOMIC DNA]</scope>
    <source>
        <strain evidence="1 2">D40P</strain>
    </source>
</reference>
<gene>
    <name evidence="1" type="ORF">F3168_01015</name>
</gene>
<sequence length="247" mass="25214">MSELRIRSEAVAEEVWAQPYRPPSVHAGAIDDDDSDFGPLLTALEQPLTRLFGLPTMVRAGRPPVRVDGLALEPVAPVLAALLATLRLGGDPARAGGAGGVALARHAAAIAGVIADVAAVAWPAACRLPQFDIVIACSHAGGACEGHAWVLAPARAEVPPPLPVAALGGAVLALPMRVRVELSAEVRMVASLLPLRAGQVLAISPTAEMPLIIGRHRIGKAMVTALPDGGQSAEIVGIGVDDMGGRA</sequence>
<accession>A0A7C9KUY5</accession>
<name>A0A7C9KUY5_9SPHN</name>
<dbReference type="RefSeq" id="WP_152576310.1">
    <property type="nucleotide sequence ID" value="NZ_JAATJI010000001.1"/>
</dbReference>
<evidence type="ECO:0000313" key="2">
    <source>
        <dbReference type="Proteomes" id="UP000481327"/>
    </source>
</evidence>
<proteinExistence type="predicted"/>
<dbReference type="EMBL" id="WIOL01000001">
    <property type="protein sequence ID" value="MQT15845.1"/>
    <property type="molecule type" value="Genomic_DNA"/>
</dbReference>
<protein>
    <submittedName>
        <fullName evidence="1">Uncharacterized protein</fullName>
    </submittedName>
</protein>
<comment type="caution">
    <text evidence="1">The sequence shown here is derived from an EMBL/GenBank/DDBJ whole genome shotgun (WGS) entry which is preliminary data.</text>
</comment>